<evidence type="ECO:0000256" key="1">
    <source>
        <dbReference type="SAM" id="MobiDB-lite"/>
    </source>
</evidence>
<feature type="transmembrane region" description="Helical" evidence="2">
    <location>
        <begin position="153"/>
        <end position="174"/>
    </location>
</feature>
<organism evidence="3">
    <name type="scientific">Oryza meridionalis</name>
    <dbReference type="NCBI Taxonomy" id="40149"/>
    <lineage>
        <taxon>Eukaryota</taxon>
        <taxon>Viridiplantae</taxon>
        <taxon>Streptophyta</taxon>
        <taxon>Embryophyta</taxon>
        <taxon>Tracheophyta</taxon>
        <taxon>Spermatophyta</taxon>
        <taxon>Magnoliopsida</taxon>
        <taxon>Liliopsida</taxon>
        <taxon>Poales</taxon>
        <taxon>Poaceae</taxon>
        <taxon>BOP clade</taxon>
        <taxon>Oryzoideae</taxon>
        <taxon>Oryzeae</taxon>
        <taxon>Oryzinae</taxon>
        <taxon>Oryza</taxon>
    </lineage>
</organism>
<dbReference type="HOGENOM" id="CLU_1263335_0_0_1"/>
<accession>A0A0E0ELI5</accession>
<dbReference type="AlphaFoldDB" id="A0A0E0ELI5"/>
<evidence type="ECO:0000313" key="4">
    <source>
        <dbReference type="Proteomes" id="UP000008021"/>
    </source>
</evidence>
<protein>
    <submittedName>
        <fullName evidence="3">Uncharacterized protein</fullName>
    </submittedName>
</protein>
<reference evidence="3" key="2">
    <citation type="submission" date="2018-05" db="EMBL/GenBank/DDBJ databases">
        <title>OmerRS3 (Oryza meridionalis Reference Sequence Version 3).</title>
        <authorList>
            <person name="Zhang J."/>
            <person name="Kudrna D."/>
            <person name="Lee S."/>
            <person name="Talag J."/>
            <person name="Welchert J."/>
            <person name="Wing R.A."/>
        </authorList>
    </citation>
    <scope>NUCLEOTIDE SEQUENCE [LARGE SCALE GENOMIC DNA]</scope>
    <source>
        <strain evidence="3">cv. OR44</strain>
    </source>
</reference>
<evidence type="ECO:0000313" key="3">
    <source>
        <dbReference type="EnsemblPlants" id="OMERI08G12210.1"/>
    </source>
</evidence>
<feature type="transmembrane region" description="Helical" evidence="2">
    <location>
        <begin position="180"/>
        <end position="205"/>
    </location>
</feature>
<evidence type="ECO:0000256" key="2">
    <source>
        <dbReference type="SAM" id="Phobius"/>
    </source>
</evidence>
<feature type="region of interest" description="Disordered" evidence="1">
    <location>
        <begin position="115"/>
        <end position="142"/>
    </location>
</feature>
<dbReference type="Proteomes" id="UP000008021">
    <property type="component" value="Chromosome 8"/>
</dbReference>
<keyword evidence="4" id="KW-1185">Reference proteome</keyword>
<keyword evidence="2" id="KW-1133">Transmembrane helix</keyword>
<proteinExistence type="predicted"/>
<name>A0A0E0ELI5_9ORYZ</name>
<reference evidence="3" key="1">
    <citation type="submission" date="2015-04" db="UniProtKB">
        <authorList>
            <consortium name="EnsemblPlants"/>
        </authorList>
    </citation>
    <scope>IDENTIFICATION</scope>
</reference>
<sequence length="226" mass="23478">MAAPPRARGRRPLAARATAILHAALRRVSCRVAATAAAAAPPPQGRRLAALHNLLGALWVASALYIANAAARCARLGGASLLSDDRCRVSLEYAPAIVLASLLARSVLRRREAKEELGGGGDGGGDALSKKLSSSVEAPHRPQLDEETELQMLLVFVFTPSLGLTLFGSVLTLLPPPDPALVPLGSIMANVGLLGVSITLCILGIPYSMRRLRKALSTKAGGIGMV</sequence>
<keyword evidence="2" id="KW-0812">Transmembrane</keyword>
<dbReference type="EnsemblPlants" id="OMERI08G12210.1">
    <property type="protein sequence ID" value="OMERI08G12210.1"/>
    <property type="gene ID" value="OMERI08G12210"/>
</dbReference>
<dbReference type="Gramene" id="OMERI08G12210.1">
    <property type="protein sequence ID" value="OMERI08G12210.1"/>
    <property type="gene ID" value="OMERI08G12210"/>
</dbReference>
<keyword evidence="2" id="KW-0472">Membrane</keyword>